<comment type="caution">
    <text evidence="9">The sequence shown here is derived from an EMBL/GenBank/DDBJ whole genome shotgun (WGS) entry which is preliminary data.</text>
</comment>
<dbReference type="Pfam" id="PF01435">
    <property type="entry name" value="Peptidase_M48"/>
    <property type="match status" value="1"/>
</dbReference>
<dbReference type="GO" id="GO:0004222">
    <property type="term" value="F:metalloendopeptidase activity"/>
    <property type="evidence" value="ECO:0007669"/>
    <property type="project" value="InterPro"/>
</dbReference>
<keyword evidence="6" id="KW-0482">Metalloprotease</keyword>
<dbReference type="Gene3D" id="3.30.2010.10">
    <property type="entry name" value="Metalloproteases ('zincins'), catalytic domain"/>
    <property type="match status" value="1"/>
</dbReference>
<feature type="signal peptide" evidence="7">
    <location>
        <begin position="1"/>
        <end position="21"/>
    </location>
</feature>
<evidence type="ECO:0000256" key="1">
    <source>
        <dbReference type="ARBA" id="ARBA00001947"/>
    </source>
</evidence>
<comment type="cofactor">
    <cofactor evidence="1">
        <name>Zn(2+)</name>
        <dbReference type="ChEBI" id="CHEBI:29105"/>
    </cofactor>
</comment>
<name>A0A2N5X1J8_9GAMM</name>
<keyword evidence="3" id="KW-0479">Metal-binding</keyword>
<keyword evidence="7" id="KW-0732">Signal</keyword>
<accession>A0A2N5X1J8</accession>
<sequence>MRLACLFFSSLLVLQASLATAANKGEEAHQKIVEAGQVYDDPELQAYVNRVGQALAANADDPGQKFTFTVLDSEVINAFAAPGGYIYISRGLLPFLDSEEELAGVLGHEIGHVTASHHSRRGRADITNKVVAVTAYILTGSADVADASTMYGTELISGYGRDMELEADRLGAEYMHRTGYDPQALLQVIGVLKDQEQFQRAQAKATGKPAGTYHGLYASHPRNDKRLQTVIGAAGELELDEYVESPEQPGEFRSHINGLVWGKSVQGQREENRYYHSKLAFTFEHPEGWTVESGSRAVVATAPDGSASLTITLRRRDNNASPESVLRASARGDLESGQELDQAGLKGYTAIARSAGASKRLAVIDYNYTYLLEGQATNSATDDAVLLQIIQSFRPTHPKERQAGTPRYVQYLQVPRGATFASIAASIRIPNAESQLRLLNGMYPRGEPRTGDWIKVIR</sequence>
<keyword evidence="10" id="KW-1185">Reference proteome</keyword>
<dbReference type="GO" id="GO:0051603">
    <property type="term" value="P:proteolysis involved in protein catabolic process"/>
    <property type="evidence" value="ECO:0007669"/>
    <property type="project" value="TreeGrafter"/>
</dbReference>
<dbReference type="GO" id="GO:0016020">
    <property type="term" value="C:membrane"/>
    <property type="evidence" value="ECO:0007669"/>
    <property type="project" value="TreeGrafter"/>
</dbReference>
<evidence type="ECO:0000256" key="7">
    <source>
        <dbReference type="SAM" id="SignalP"/>
    </source>
</evidence>
<dbReference type="AlphaFoldDB" id="A0A2N5X1J8"/>
<dbReference type="GO" id="GO:0046872">
    <property type="term" value="F:metal ion binding"/>
    <property type="evidence" value="ECO:0007669"/>
    <property type="project" value="UniProtKB-KW"/>
</dbReference>
<dbReference type="RefSeq" id="WP_101518235.1">
    <property type="nucleotide sequence ID" value="NZ_PKUS01000015.1"/>
</dbReference>
<protein>
    <submittedName>
        <fullName evidence="9">Peptidase M48</fullName>
    </submittedName>
</protein>
<evidence type="ECO:0000259" key="8">
    <source>
        <dbReference type="Pfam" id="PF01435"/>
    </source>
</evidence>
<organism evidence="9 10">
    <name type="scientific">Pseudohalioglobus lutimaris</name>
    <dbReference type="NCBI Taxonomy" id="1737061"/>
    <lineage>
        <taxon>Bacteria</taxon>
        <taxon>Pseudomonadati</taxon>
        <taxon>Pseudomonadota</taxon>
        <taxon>Gammaproteobacteria</taxon>
        <taxon>Cellvibrionales</taxon>
        <taxon>Halieaceae</taxon>
        <taxon>Pseudohalioglobus</taxon>
    </lineage>
</organism>
<evidence type="ECO:0000256" key="2">
    <source>
        <dbReference type="ARBA" id="ARBA00022670"/>
    </source>
</evidence>
<dbReference type="OrthoDB" id="9810445at2"/>
<dbReference type="InterPro" id="IPR001915">
    <property type="entry name" value="Peptidase_M48"/>
</dbReference>
<dbReference type="InterPro" id="IPR051156">
    <property type="entry name" value="Mito/Outer_Membr_Metalloprot"/>
</dbReference>
<reference evidence="9 10" key="1">
    <citation type="submission" date="2018-01" db="EMBL/GenBank/DDBJ databases">
        <title>The draft genome sequence of Halioglobus lutimaris HF004.</title>
        <authorList>
            <person name="Du Z.-J."/>
            <person name="Shi M.-J."/>
        </authorList>
    </citation>
    <scope>NUCLEOTIDE SEQUENCE [LARGE SCALE GENOMIC DNA]</scope>
    <source>
        <strain evidence="9 10">HF004</strain>
    </source>
</reference>
<keyword evidence="2" id="KW-0645">Protease</keyword>
<evidence type="ECO:0000256" key="4">
    <source>
        <dbReference type="ARBA" id="ARBA00022801"/>
    </source>
</evidence>
<evidence type="ECO:0000313" key="9">
    <source>
        <dbReference type="EMBL" id="PLW68356.1"/>
    </source>
</evidence>
<dbReference type="EMBL" id="PKUS01000015">
    <property type="protein sequence ID" value="PLW68356.1"/>
    <property type="molecule type" value="Genomic_DNA"/>
</dbReference>
<evidence type="ECO:0000256" key="5">
    <source>
        <dbReference type="ARBA" id="ARBA00022833"/>
    </source>
</evidence>
<dbReference type="Proteomes" id="UP000235005">
    <property type="component" value="Unassembled WGS sequence"/>
</dbReference>
<keyword evidence="4" id="KW-0378">Hydrolase</keyword>
<evidence type="ECO:0000256" key="3">
    <source>
        <dbReference type="ARBA" id="ARBA00022723"/>
    </source>
</evidence>
<keyword evidence="5" id="KW-0862">Zinc</keyword>
<dbReference type="PANTHER" id="PTHR22726">
    <property type="entry name" value="METALLOENDOPEPTIDASE OMA1"/>
    <property type="match status" value="1"/>
</dbReference>
<evidence type="ECO:0000313" key="10">
    <source>
        <dbReference type="Proteomes" id="UP000235005"/>
    </source>
</evidence>
<feature type="chain" id="PRO_5014801571" evidence="7">
    <location>
        <begin position="22"/>
        <end position="458"/>
    </location>
</feature>
<proteinExistence type="predicted"/>
<feature type="domain" description="Peptidase M48" evidence="8">
    <location>
        <begin position="43"/>
        <end position="230"/>
    </location>
</feature>
<dbReference type="PANTHER" id="PTHR22726:SF24">
    <property type="entry name" value="M48 FAMILY METALLOPEPTIDASE"/>
    <property type="match status" value="1"/>
</dbReference>
<gene>
    <name evidence="9" type="ORF">C0039_12490</name>
</gene>
<evidence type="ECO:0000256" key="6">
    <source>
        <dbReference type="ARBA" id="ARBA00023049"/>
    </source>
</evidence>